<keyword evidence="2" id="KW-1185">Reference proteome</keyword>
<evidence type="ECO:0000313" key="2">
    <source>
        <dbReference type="Proteomes" id="UP000724584"/>
    </source>
</evidence>
<reference evidence="1 2" key="1">
    <citation type="journal article" date="2021" name="Nat. Commun.">
        <title>Genetic determinants of endophytism in the Arabidopsis root mycobiome.</title>
        <authorList>
            <person name="Mesny F."/>
            <person name="Miyauchi S."/>
            <person name="Thiergart T."/>
            <person name="Pickel B."/>
            <person name="Atanasova L."/>
            <person name="Karlsson M."/>
            <person name="Huettel B."/>
            <person name="Barry K.W."/>
            <person name="Haridas S."/>
            <person name="Chen C."/>
            <person name="Bauer D."/>
            <person name="Andreopoulos W."/>
            <person name="Pangilinan J."/>
            <person name="LaButti K."/>
            <person name="Riley R."/>
            <person name="Lipzen A."/>
            <person name="Clum A."/>
            <person name="Drula E."/>
            <person name="Henrissat B."/>
            <person name="Kohler A."/>
            <person name="Grigoriev I.V."/>
            <person name="Martin F.M."/>
            <person name="Hacquard S."/>
        </authorList>
    </citation>
    <scope>NUCLEOTIDE SEQUENCE [LARGE SCALE GENOMIC DNA]</scope>
    <source>
        <strain evidence="1 2">MPI-SDFR-AT-0079</strain>
    </source>
</reference>
<evidence type="ECO:0000313" key="1">
    <source>
        <dbReference type="EMBL" id="KAH6622978.1"/>
    </source>
</evidence>
<protein>
    <submittedName>
        <fullName evidence="1">Uncharacterized protein</fullName>
    </submittedName>
</protein>
<accession>A0ACB7NZD2</accession>
<comment type="caution">
    <text evidence="1">The sequence shown here is derived from an EMBL/GenBank/DDBJ whole genome shotgun (WGS) entry which is preliminary data.</text>
</comment>
<gene>
    <name evidence="1" type="ORF">F5144DRAFT_595236</name>
</gene>
<dbReference type="EMBL" id="JAGIZQ010000006">
    <property type="protein sequence ID" value="KAH6622978.1"/>
    <property type="molecule type" value="Genomic_DNA"/>
</dbReference>
<dbReference type="Proteomes" id="UP000724584">
    <property type="component" value="Unassembled WGS sequence"/>
</dbReference>
<proteinExistence type="predicted"/>
<name>A0ACB7NZD2_9PEZI</name>
<sequence>MVSSHIIRVPRTDEEGAFVLGEVTPSGSKPLNIKFVATEGEEPYVVKLRHDRIGELRAGSSACSPEEWESILKALLLGAEPIEGIEAGAEANVGKSITITLRRRVAGINQRLGSLILNHKEDEAIQLFDWCSGAAVQREKFHETAIAEKAKVADLEARISELRNQLDELTESKKARETEMLEKFCGLLNEKKVKIREQQRLLSTAQVDPSKLEAARASQSMRTHITGDRKPAESRRAKRKALENTSGGGSSSDSDDGFEKVTTSAAADKMDVDSEEPSPRQAVKESPESEDRDTTDGEATETGSEADEEEAPPAPSPPLKPRQQQKPAAGPSTAATSKAAGKGKGVVIHPPKRPVRKAKAATPPPAEDSRWQCQSIGVAVGSPESATMDVESKATEFKQQCIEYLNGVLDEIEGLGDDVCILGDEELATFNIRRAEPLDIEERTVDFGRRFFRPRFTIDQARQKTTDFIADHEEELYHHVWPKRCRRGSFDDDVFGRAQSGGFGLSTASRVTFQGTPPLVSELGTPRKPTHSDEHDKFGRVTQFHFDGRSLVLRQSRLLNFRSDEPTVDAYHMIRWMANRPMGETRFRNAAEDGPEEPGRQDIDKSSGRLPVEVQRA</sequence>
<organism evidence="1 2">
    <name type="scientific">Chaetomium tenue</name>
    <dbReference type="NCBI Taxonomy" id="1854479"/>
    <lineage>
        <taxon>Eukaryota</taxon>
        <taxon>Fungi</taxon>
        <taxon>Dikarya</taxon>
        <taxon>Ascomycota</taxon>
        <taxon>Pezizomycotina</taxon>
        <taxon>Sordariomycetes</taxon>
        <taxon>Sordariomycetidae</taxon>
        <taxon>Sordariales</taxon>
        <taxon>Chaetomiaceae</taxon>
        <taxon>Chaetomium</taxon>
    </lineage>
</organism>